<protein>
    <submittedName>
        <fullName evidence="1">Enoyl-CoA hydratase/isomerase family protein</fullName>
    </submittedName>
</protein>
<dbReference type="CDD" id="cd06558">
    <property type="entry name" value="crotonase-like"/>
    <property type="match status" value="1"/>
</dbReference>
<dbReference type="Pfam" id="PF00378">
    <property type="entry name" value="ECH_1"/>
    <property type="match status" value="1"/>
</dbReference>
<dbReference type="EMBL" id="JAHWDQ010000001">
    <property type="protein sequence ID" value="MBW2939536.1"/>
    <property type="molecule type" value="Genomic_DNA"/>
</dbReference>
<evidence type="ECO:0000313" key="2">
    <source>
        <dbReference type="Proteomes" id="UP001166291"/>
    </source>
</evidence>
<accession>A0ABS6VP90</accession>
<keyword evidence="2" id="KW-1185">Reference proteome</keyword>
<evidence type="ECO:0000313" key="1">
    <source>
        <dbReference type="EMBL" id="MBW2939536.1"/>
    </source>
</evidence>
<dbReference type="RefSeq" id="WP_219041787.1">
    <property type="nucleotide sequence ID" value="NZ_JAHWDQ010000001.1"/>
</dbReference>
<dbReference type="PANTHER" id="PTHR43459:SF1">
    <property type="entry name" value="EG:BACN32G11.4 PROTEIN"/>
    <property type="match status" value="1"/>
</dbReference>
<proteinExistence type="predicted"/>
<dbReference type="Proteomes" id="UP001166291">
    <property type="component" value="Unassembled WGS sequence"/>
</dbReference>
<dbReference type="PANTHER" id="PTHR43459">
    <property type="entry name" value="ENOYL-COA HYDRATASE"/>
    <property type="match status" value="1"/>
</dbReference>
<organism evidence="1 2">
    <name type="scientific">Zhongshania aquimaris</name>
    <dbReference type="NCBI Taxonomy" id="2857107"/>
    <lineage>
        <taxon>Bacteria</taxon>
        <taxon>Pseudomonadati</taxon>
        <taxon>Pseudomonadota</taxon>
        <taxon>Gammaproteobacteria</taxon>
        <taxon>Cellvibrionales</taxon>
        <taxon>Spongiibacteraceae</taxon>
        <taxon>Zhongshania</taxon>
    </lineage>
</organism>
<reference evidence="1" key="1">
    <citation type="submission" date="2021-07" db="EMBL/GenBank/DDBJ databases">
        <title>Zhongshania sp. CAU 1632 isolated from seawater.</title>
        <authorList>
            <person name="Kim W."/>
        </authorList>
    </citation>
    <scope>NUCLEOTIDE SEQUENCE</scope>
    <source>
        <strain evidence="1">CAU 1632</strain>
    </source>
</reference>
<comment type="caution">
    <text evidence="1">The sequence shown here is derived from an EMBL/GenBank/DDBJ whole genome shotgun (WGS) entry which is preliminary data.</text>
</comment>
<sequence>MSDYQCLEYKKVGMVTAIHLNRPDSLNAFNRQMRSELLIALEHANQDSDVRVVVLGANGRGFSSGADLAEGFLDGQTVEDQILDEYGPILSLIGAMDKTVIAASPGVMAGVGAAIAMRCDLLVMAETGNLMMAFSNVGLVPDGGASWQLLRYLGYQRCYALMAEGGRIDASICLNAGIANKLAPADQVLDTAMTWAEKLALRAPVALREMKKLLRQAADDSYDETVKREAKAQKICVETADAKEAMQAFFEKRPPVFRGE</sequence>
<gene>
    <name evidence="1" type="ORF">KXJ70_02025</name>
</gene>
<name>A0ABS6VP90_9GAMM</name>
<dbReference type="InterPro" id="IPR001753">
    <property type="entry name" value="Enoyl-CoA_hydra/iso"/>
</dbReference>